<dbReference type="KEGG" id="hgr:DW355_05205"/>
<keyword evidence="1" id="KW-0732">Signal</keyword>
<dbReference type="GO" id="GO:0006974">
    <property type="term" value="P:DNA damage response"/>
    <property type="evidence" value="ECO:0007669"/>
    <property type="project" value="TreeGrafter"/>
</dbReference>
<proteinExistence type="predicted"/>
<accession>A0A4P6UJL1</accession>
<dbReference type="Proteomes" id="UP000292939">
    <property type="component" value="Chromosome"/>
</dbReference>
<dbReference type="Pfam" id="PF04402">
    <property type="entry name" value="SIMPL"/>
    <property type="match status" value="1"/>
</dbReference>
<evidence type="ECO:0000313" key="3">
    <source>
        <dbReference type="Proteomes" id="UP000292939"/>
    </source>
</evidence>
<protein>
    <submittedName>
        <fullName evidence="2">DUF541 domain-containing protein</fullName>
    </submittedName>
</protein>
<dbReference type="Gene3D" id="3.30.70.2970">
    <property type="entry name" value="Protein of unknown function (DUF541), domain 2"/>
    <property type="match status" value="1"/>
</dbReference>
<dbReference type="Gene3D" id="3.30.110.170">
    <property type="entry name" value="Protein of unknown function (DUF541), domain 1"/>
    <property type="match status" value="1"/>
</dbReference>
<dbReference type="OrthoDB" id="7062395at2"/>
<feature type="signal peptide" evidence="1">
    <location>
        <begin position="1"/>
        <end position="27"/>
    </location>
</feature>
<dbReference type="PANTHER" id="PTHR34387:SF1">
    <property type="entry name" value="PERIPLASMIC IMMUNOGENIC PROTEIN"/>
    <property type="match status" value="1"/>
</dbReference>
<dbReference type="EMBL" id="CP031395">
    <property type="protein sequence ID" value="QBK04255.1"/>
    <property type="molecule type" value="Genomic_DNA"/>
</dbReference>
<dbReference type="PANTHER" id="PTHR34387">
    <property type="entry name" value="SLR1258 PROTEIN"/>
    <property type="match status" value="1"/>
</dbReference>
<name>A0A4P6UJL1_9BURK</name>
<feature type="chain" id="PRO_5020660247" evidence="1">
    <location>
        <begin position="28"/>
        <end position="249"/>
    </location>
</feature>
<reference evidence="2 3" key="1">
    <citation type="submission" date="2018-07" db="EMBL/GenBank/DDBJ databases">
        <title>Exploring interactions and the metabolic potential of the ultra-small soil bacteria Hylemonella gracilis.</title>
        <authorList>
            <person name="Tyc O."/>
            <person name="Kulkarni P."/>
            <person name="Gawehns F."/>
            <person name="Hundscheid M."/>
            <person name="Zweers H."/>
            <person name="Garbeva P."/>
        </authorList>
    </citation>
    <scope>NUCLEOTIDE SEQUENCE [LARGE SCALE GENOMIC DNA]</scope>
    <source>
        <strain evidence="2 3">NS1</strain>
    </source>
</reference>
<sequence length="249" mass="26504">MKIRVLPTGSALVATLAIALLCSPAQAQLFLPNPAAATTISLDAQSSVEVDNDRMHVTLGTSEDGEDTRALTQRVLARLNEALAQAQKTSGIEARLGGVTTQPIYDAKGKTQRWTVSGSIVLQSRNFTELGALSSELSREMRIQSVDFSLSSAAHDKARDRLITELAQSVEQKARATAAAFGFAQYRIQTLALDQSQAMPRPMRALAMAKGGDMASESMPLPTEGGTTTVTLHVTATLLADGKAPVRLR</sequence>
<dbReference type="InterPro" id="IPR052022">
    <property type="entry name" value="26kDa_periplasmic_antigen"/>
</dbReference>
<evidence type="ECO:0000313" key="2">
    <source>
        <dbReference type="EMBL" id="QBK04255.1"/>
    </source>
</evidence>
<evidence type="ECO:0000256" key="1">
    <source>
        <dbReference type="SAM" id="SignalP"/>
    </source>
</evidence>
<gene>
    <name evidence="2" type="ORF">DW355_05205</name>
</gene>
<organism evidence="2 3">
    <name type="scientific">Hylemonella gracilis</name>
    <dbReference type="NCBI Taxonomy" id="80880"/>
    <lineage>
        <taxon>Bacteria</taxon>
        <taxon>Pseudomonadati</taxon>
        <taxon>Pseudomonadota</taxon>
        <taxon>Betaproteobacteria</taxon>
        <taxon>Burkholderiales</taxon>
        <taxon>Comamonadaceae</taxon>
        <taxon>Hylemonella</taxon>
    </lineage>
</organism>
<dbReference type="InterPro" id="IPR007497">
    <property type="entry name" value="SIMPL/DUF541"/>
</dbReference>
<dbReference type="AlphaFoldDB" id="A0A4P6UJL1"/>
<dbReference type="RefSeq" id="WP_131278265.1">
    <property type="nucleotide sequence ID" value="NZ_CP031395.1"/>
</dbReference>